<evidence type="ECO:0000256" key="6">
    <source>
        <dbReference type="ARBA" id="ARBA00056384"/>
    </source>
</evidence>
<keyword evidence="5" id="KW-0539">Nucleus</keyword>
<evidence type="ECO:0000256" key="1">
    <source>
        <dbReference type="ARBA" id="ARBA00004123"/>
    </source>
</evidence>
<accession>A0A2G2W362</accession>
<dbReference type="PANTHER" id="PTHR11864:SF0">
    <property type="entry name" value="PRP40 PRE-MRNA PROCESSING FACTOR 40 HOMOLOG A (YEAST)"/>
    <property type="match status" value="1"/>
</dbReference>
<dbReference type="Pfam" id="PF01846">
    <property type="entry name" value="FF"/>
    <property type="match status" value="2"/>
</dbReference>
<evidence type="ECO:0000256" key="5">
    <source>
        <dbReference type="ARBA" id="ARBA00023242"/>
    </source>
</evidence>
<dbReference type="PANTHER" id="PTHR11864">
    <property type="entry name" value="PRE-MRNA-PROCESSING PROTEIN PRP40"/>
    <property type="match status" value="1"/>
</dbReference>
<keyword evidence="4" id="KW-0508">mRNA splicing</keyword>
<sequence>MPRIFQFDVHALLDPGFSFSYVTSLIAMNFEMSPEIIPEPILLSTLLSDTIVAQKILVEKSPIPPLAGPAPRAIPSISLQQSQPMLPAQQAQPYGSGSSQQFMPLGHTNVAMSQPSQIQFSQSMQQVTGRPVVGMHSIPQGPPIPHEFQRNLPMSNSHMPCSGGPNLPLSYSYNDGGQTHQLTGENLQVLRDESVYYYNKVTRTSKWRMPDEVKDPSSIIEIVEMKSSSEPASPAVDNSEKIKIAITLRNSIALPVSETTTTQDAVVYGDGFSLENRENVKKDTAITEIVGDTPYDKKTVELGQLVYESKAEAKSAFNTLLESANIGSDCTWDKAMRAVINDWRYGALKSLYVWKQAFNEEHAKALEEQKRNRVEYLQLLKSCDFIKASSQWQKVQDHLETNERFSRLEKIYCLDIFQIKDFAAYLAVSSNTSGSTAKDLFTDVMDELDK</sequence>
<reference evidence="10 11" key="1">
    <citation type="journal article" date="2017" name="Genome Biol.">
        <title>New reference genome sequences of hot pepper reveal the massive evolution of plant disease-resistance genes by retroduplication.</title>
        <authorList>
            <person name="Kim S."/>
            <person name="Park J."/>
            <person name="Yeom S.I."/>
            <person name="Kim Y.M."/>
            <person name="Seo E."/>
            <person name="Kim K.T."/>
            <person name="Kim M.S."/>
            <person name="Lee J.M."/>
            <person name="Cheong K."/>
            <person name="Shin H.S."/>
            <person name="Kim S.B."/>
            <person name="Han K."/>
            <person name="Lee J."/>
            <person name="Park M."/>
            <person name="Lee H.A."/>
            <person name="Lee H.Y."/>
            <person name="Lee Y."/>
            <person name="Oh S."/>
            <person name="Lee J.H."/>
            <person name="Choi E."/>
            <person name="Choi E."/>
            <person name="Lee S.E."/>
            <person name="Jeon J."/>
            <person name="Kim H."/>
            <person name="Choi G."/>
            <person name="Song H."/>
            <person name="Lee J."/>
            <person name="Lee S.C."/>
            <person name="Kwon J.K."/>
            <person name="Lee H.Y."/>
            <person name="Koo N."/>
            <person name="Hong Y."/>
            <person name="Kim R.W."/>
            <person name="Kang W.H."/>
            <person name="Huh J.H."/>
            <person name="Kang B.C."/>
            <person name="Yang T.J."/>
            <person name="Lee Y.H."/>
            <person name="Bennetzen J.L."/>
            <person name="Choi D."/>
        </authorList>
    </citation>
    <scope>NUCLEOTIDE SEQUENCE [LARGE SCALE GENOMIC DNA]</scope>
    <source>
        <strain evidence="11">cv. PBC81</strain>
    </source>
</reference>
<dbReference type="EMBL" id="MLFT02000008">
    <property type="protein sequence ID" value="PHT39672.1"/>
    <property type="molecule type" value="Genomic_DNA"/>
</dbReference>
<dbReference type="InterPro" id="IPR036517">
    <property type="entry name" value="FF_domain_sf"/>
</dbReference>
<comment type="subcellular location">
    <subcellularLocation>
        <location evidence="1">Nucleus</location>
    </subcellularLocation>
</comment>
<dbReference type="InterPro" id="IPR002713">
    <property type="entry name" value="FF_domain"/>
</dbReference>
<dbReference type="GO" id="GO:0070063">
    <property type="term" value="F:RNA polymerase binding"/>
    <property type="evidence" value="ECO:0007669"/>
    <property type="project" value="UniProtKB-ARBA"/>
</dbReference>
<dbReference type="OrthoDB" id="187617at2759"/>
<evidence type="ECO:0000313" key="11">
    <source>
        <dbReference type="Proteomes" id="UP000224567"/>
    </source>
</evidence>
<protein>
    <recommendedName>
        <fullName evidence="9">FF domain-containing protein</fullName>
    </recommendedName>
</protein>
<dbReference type="GO" id="GO:0045292">
    <property type="term" value="P:mRNA cis splicing, via spliceosome"/>
    <property type="evidence" value="ECO:0007669"/>
    <property type="project" value="InterPro"/>
</dbReference>
<dbReference type="SUPFAM" id="SSF51045">
    <property type="entry name" value="WW domain"/>
    <property type="match status" value="1"/>
</dbReference>
<dbReference type="InterPro" id="IPR039726">
    <property type="entry name" value="Prp40-like"/>
</dbReference>
<dbReference type="CDD" id="cd00201">
    <property type="entry name" value="WW"/>
    <property type="match status" value="1"/>
</dbReference>
<evidence type="ECO:0000259" key="9">
    <source>
        <dbReference type="PROSITE" id="PS51676"/>
    </source>
</evidence>
<comment type="subunit">
    <text evidence="8">Interacts (via the WW domains) with the phosphorylated C-terminal domain of NRPB1 (via CTD domain).</text>
</comment>
<evidence type="ECO:0000313" key="10">
    <source>
        <dbReference type="EMBL" id="PHT39672.1"/>
    </source>
</evidence>
<dbReference type="SMART" id="SM00441">
    <property type="entry name" value="FF"/>
    <property type="match status" value="2"/>
</dbReference>
<dbReference type="InterPro" id="IPR001202">
    <property type="entry name" value="WW_dom"/>
</dbReference>
<dbReference type="GO" id="GO:0071004">
    <property type="term" value="C:U2-type prespliceosome"/>
    <property type="evidence" value="ECO:0007669"/>
    <property type="project" value="TreeGrafter"/>
</dbReference>
<dbReference type="Gene3D" id="2.20.70.10">
    <property type="match status" value="1"/>
</dbReference>
<comment type="function">
    <text evidence="6">Binds the phosphorylated C-terminal domain (CTD) of the largest subunit of RNA polymerase II and functions as a scaffold for RNA processing machineries. May be involved in pre-mRNA splicing.</text>
</comment>
<dbReference type="Gene3D" id="1.10.10.440">
    <property type="entry name" value="FF domain"/>
    <property type="match status" value="2"/>
</dbReference>
<dbReference type="FunFam" id="1.10.10.440:FF:000013">
    <property type="entry name" value="pre-mRNA-processing protein 40A isoform X1"/>
    <property type="match status" value="1"/>
</dbReference>
<evidence type="ECO:0000256" key="2">
    <source>
        <dbReference type="ARBA" id="ARBA00022664"/>
    </source>
</evidence>
<feature type="domain" description="FF" evidence="9">
    <location>
        <begin position="369"/>
        <end position="447"/>
    </location>
</feature>
<evidence type="ECO:0000256" key="7">
    <source>
        <dbReference type="ARBA" id="ARBA00061317"/>
    </source>
</evidence>
<keyword evidence="11" id="KW-1185">Reference proteome</keyword>
<keyword evidence="2" id="KW-0507">mRNA processing</keyword>
<gene>
    <name evidence="10" type="ORF">CQW23_18526</name>
</gene>
<reference evidence="11" key="2">
    <citation type="journal article" date="2017" name="J. Anim. Genet.">
        <title>Multiple reference genome sequences of hot pepper reveal the massive evolution of plant disease resistance genes by retroduplication.</title>
        <authorList>
            <person name="Kim S."/>
            <person name="Park J."/>
            <person name="Yeom S.-I."/>
            <person name="Kim Y.-M."/>
            <person name="Seo E."/>
            <person name="Kim K.-T."/>
            <person name="Kim M.-S."/>
            <person name="Lee J.M."/>
            <person name="Cheong K."/>
            <person name="Shin H.-S."/>
            <person name="Kim S.-B."/>
            <person name="Han K."/>
            <person name="Lee J."/>
            <person name="Park M."/>
            <person name="Lee H.-A."/>
            <person name="Lee H.-Y."/>
            <person name="Lee Y."/>
            <person name="Oh S."/>
            <person name="Lee J.H."/>
            <person name="Choi E."/>
            <person name="Choi E."/>
            <person name="Lee S.E."/>
            <person name="Jeon J."/>
            <person name="Kim H."/>
            <person name="Choi G."/>
            <person name="Song H."/>
            <person name="Lee J."/>
            <person name="Lee S.-C."/>
            <person name="Kwon J.-K."/>
            <person name="Lee H.-Y."/>
            <person name="Koo N."/>
            <person name="Hong Y."/>
            <person name="Kim R.W."/>
            <person name="Kang W.-H."/>
            <person name="Huh J.H."/>
            <person name="Kang B.-C."/>
            <person name="Yang T.-J."/>
            <person name="Lee Y.-H."/>
            <person name="Bennetzen J.L."/>
            <person name="Choi D."/>
        </authorList>
    </citation>
    <scope>NUCLEOTIDE SEQUENCE [LARGE SCALE GENOMIC DNA]</scope>
    <source>
        <strain evidence="11">cv. PBC81</strain>
    </source>
</reference>
<comment type="similarity">
    <text evidence="7">Belongs to the PRPF40 family.</text>
</comment>
<keyword evidence="3" id="KW-0677">Repeat</keyword>
<dbReference type="Proteomes" id="UP000224567">
    <property type="component" value="Unassembled WGS sequence"/>
</dbReference>
<name>A0A2G2W362_CAPBA</name>
<dbReference type="STRING" id="33114.A0A2G2W362"/>
<evidence type="ECO:0000256" key="8">
    <source>
        <dbReference type="ARBA" id="ARBA00064817"/>
    </source>
</evidence>
<dbReference type="GO" id="GO:0005685">
    <property type="term" value="C:U1 snRNP"/>
    <property type="evidence" value="ECO:0007669"/>
    <property type="project" value="TreeGrafter"/>
</dbReference>
<organism evidence="10 11">
    <name type="scientific">Capsicum baccatum</name>
    <name type="common">Peruvian pepper</name>
    <dbReference type="NCBI Taxonomy" id="33114"/>
    <lineage>
        <taxon>Eukaryota</taxon>
        <taxon>Viridiplantae</taxon>
        <taxon>Streptophyta</taxon>
        <taxon>Embryophyta</taxon>
        <taxon>Tracheophyta</taxon>
        <taxon>Spermatophyta</taxon>
        <taxon>Magnoliopsida</taxon>
        <taxon>eudicotyledons</taxon>
        <taxon>Gunneridae</taxon>
        <taxon>Pentapetalae</taxon>
        <taxon>asterids</taxon>
        <taxon>lamiids</taxon>
        <taxon>Solanales</taxon>
        <taxon>Solanaceae</taxon>
        <taxon>Solanoideae</taxon>
        <taxon>Capsiceae</taxon>
        <taxon>Capsicum</taxon>
    </lineage>
</organism>
<comment type="caution">
    <text evidence="10">The sequence shown here is derived from an EMBL/GenBank/DDBJ whole genome shotgun (WGS) entry which is preliminary data.</text>
</comment>
<dbReference type="SUPFAM" id="SSF81698">
    <property type="entry name" value="FF domain"/>
    <property type="match status" value="2"/>
</dbReference>
<dbReference type="GO" id="GO:0003723">
    <property type="term" value="F:RNA binding"/>
    <property type="evidence" value="ECO:0007669"/>
    <property type="project" value="TreeGrafter"/>
</dbReference>
<evidence type="ECO:0000256" key="3">
    <source>
        <dbReference type="ARBA" id="ARBA00022737"/>
    </source>
</evidence>
<dbReference type="InterPro" id="IPR036020">
    <property type="entry name" value="WW_dom_sf"/>
</dbReference>
<dbReference type="AlphaFoldDB" id="A0A2G2W362"/>
<proteinExistence type="inferred from homology"/>
<evidence type="ECO:0000256" key="4">
    <source>
        <dbReference type="ARBA" id="ARBA00023187"/>
    </source>
</evidence>
<dbReference type="PROSITE" id="PS51676">
    <property type="entry name" value="FF"/>
    <property type="match status" value="1"/>
</dbReference>